<evidence type="ECO:0000313" key="6">
    <source>
        <dbReference type="Proteomes" id="UP000244893"/>
    </source>
</evidence>
<dbReference type="Gene3D" id="3.40.630.10">
    <property type="entry name" value="Zn peptidases"/>
    <property type="match status" value="1"/>
</dbReference>
<evidence type="ECO:0000256" key="3">
    <source>
        <dbReference type="PIRSR" id="PIRSR001235-1"/>
    </source>
</evidence>
<feature type="binding site" evidence="4">
    <location>
        <position position="214"/>
    </location>
    <ligand>
        <name>allantoate</name>
        <dbReference type="ChEBI" id="CHEBI:17536"/>
    </ligand>
</feature>
<dbReference type="InterPro" id="IPR036264">
    <property type="entry name" value="Bact_exopeptidase_dim_dom"/>
</dbReference>
<dbReference type="SUPFAM" id="SSF53187">
    <property type="entry name" value="Zn-dependent exopeptidases"/>
    <property type="match status" value="1"/>
</dbReference>
<reference evidence="5 6" key="1">
    <citation type="submission" date="2018-05" db="EMBL/GenBank/DDBJ databases">
        <title>Amnibacterium sp. M8JJ-5, whole genome shotgun sequence.</title>
        <authorList>
            <person name="Tuo L."/>
        </authorList>
    </citation>
    <scope>NUCLEOTIDE SEQUENCE [LARGE SCALE GENOMIC DNA]</scope>
    <source>
        <strain evidence="5 6">M8JJ-5</strain>
    </source>
</reference>
<dbReference type="PANTHER" id="PTHR32494:SF5">
    <property type="entry name" value="ALLANTOATE AMIDOHYDROLASE"/>
    <property type="match status" value="1"/>
</dbReference>
<protein>
    <submittedName>
        <fullName evidence="5">Allantoate amidohydrolase</fullName>
    </submittedName>
</protein>
<dbReference type="EMBL" id="QEOP01000002">
    <property type="protein sequence ID" value="PVZ94955.1"/>
    <property type="molecule type" value="Genomic_DNA"/>
</dbReference>
<dbReference type="Gene3D" id="3.30.70.360">
    <property type="match status" value="1"/>
</dbReference>
<gene>
    <name evidence="5" type="ORF">DDQ50_13925</name>
</gene>
<feature type="binding site" evidence="4">
    <location>
        <position position="285"/>
    </location>
    <ligand>
        <name>allantoate</name>
        <dbReference type="ChEBI" id="CHEBI:17536"/>
    </ligand>
</feature>
<comment type="caution">
    <text evidence="5">The sequence shown here is derived from an EMBL/GenBank/DDBJ whole genome shotgun (WGS) entry which is preliminary data.</text>
</comment>
<evidence type="ECO:0000313" key="5">
    <source>
        <dbReference type="EMBL" id="PVZ94955.1"/>
    </source>
</evidence>
<dbReference type="NCBIfam" id="TIGR01879">
    <property type="entry name" value="hydantase"/>
    <property type="match status" value="1"/>
</dbReference>
<dbReference type="AlphaFoldDB" id="A0A2V1HQX8"/>
<comment type="cofactor">
    <cofactor evidence="3">
        <name>Zn(2+)</name>
        <dbReference type="ChEBI" id="CHEBI:29105"/>
    </cofactor>
    <text evidence="3">Binds 2 Zn(2+) ions per subunit.</text>
</comment>
<feature type="binding site" evidence="3">
    <location>
        <position position="81"/>
    </location>
    <ligand>
        <name>Zn(2+)</name>
        <dbReference type="ChEBI" id="CHEBI:29105"/>
        <label>2</label>
    </ligand>
</feature>
<organism evidence="5 6">
    <name type="scientific">Amnibacterium flavum</name>
    <dbReference type="NCBI Taxonomy" id="2173173"/>
    <lineage>
        <taxon>Bacteria</taxon>
        <taxon>Bacillati</taxon>
        <taxon>Actinomycetota</taxon>
        <taxon>Actinomycetes</taxon>
        <taxon>Micrococcales</taxon>
        <taxon>Microbacteriaceae</taxon>
        <taxon>Amnibacterium</taxon>
    </lineage>
</organism>
<dbReference type="NCBIfam" id="NF006770">
    <property type="entry name" value="PRK09290.1-4"/>
    <property type="match status" value="1"/>
</dbReference>
<feature type="binding site" evidence="3">
    <location>
        <position position="181"/>
    </location>
    <ligand>
        <name>Zn(2+)</name>
        <dbReference type="ChEBI" id="CHEBI:29105"/>
        <label>1</label>
    </ligand>
</feature>
<keyword evidence="6" id="KW-1185">Reference proteome</keyword>
<dbReference type="PIRSF" id="PIRSF001235">
    <property type="entry name" value="Amidase_carbamoylase"/>
    <property type="match status" value="1"/>
</dbReference>
<evidence type="ECO:0000256" key="4">
    <source>
        <dbReference type="PIRSR" id="PIRSR001235-2"/>
    </source>
</evidence>
<keyword evidence="3" id="KW-0862">Zinc</keyword>
<feature type="binding site" evidence="4">
    <location>
        <position position="272"/>
    </location>
    <ligand>
        <name>allantoate</name>
        <dbReference type="ChEBI" id="CHEBI:17536"/>
    </ligand>
</feature>
<dbReference type="OrthoDB" id="9808195at2"/>
<proteinExistence type="inferred from homology"/>
<feature type="binding site" evidence="3">
    <location>
        <position position="364"/>
    </location>
    <ligand>
        <name>Zn(2+)</name>
        <dbReference type="ChEBI" id="CHEBI:29105"/>
        <label>2</label>
    </ligand>
</feature>
<dbReference type="PANTHER" id="PTHR32494">
    <property type="entry name" value="ALLANTOATE DEIMINASE-RELATED"/>
    <property type="match status" value="1"/>
</dbReference>
<dbReference type="GO" id="GO:0016813">
    <property type="term" value="F:hydrolase activity, acting on carbon-nitrogen (but not peptide) bonds, in linear amidines"/>
    <property type="evidence" value="ECO:0007669"/>
    <property type="project" value="InterPro"/>
</dbReference>
<feature type="binding site" evidence="3">
    <location>
        <position position="116"/>
    </location>
    <ligand>
        <name>Zn(2+)</name>
        <dbReference type="ChEBI" id="CHEBI:29105"/>
        <label>2</label>
    </ligand>
</feature>
<dbReference type="Proteomes" id="UP000244893">
    <property type="component" value="Unassembled WGS sequence"/>
</dbReference>
<dbReference type="SUPFAM" id="SSF55031">
    <property type="entry name" value="Bacterial exopeptidase dimerisation domain"/>
    <property type="match status" value="1"/>
</dbReference>
<keyword evidence="2 5" id="KW-0378">Hydrolase</keyword>
<comment type="similarity">
    <text evidence="1">Belongs to the peptidase M20 family.</text>
</comment>
<accession>A0A2V1HQX8</accession>
<evidence type="ECO:0000256" key="2">
    <source>
        <dbReference type="ARBA" id="ARBA00022801"/>
    </source>
</evidence>
<dbReference type="InterPro" id="IPR002933">
    <property type="entry name" value="Peptidase_M20"/>
</dbReference>
<name>A0A2V1HQX8_9MICO</name>
<keyword evidence="3" id="KW-0479">Metal-binding</keyword>
<dbReference type="InterPro" id="IPR010158">
    <property type="entry name" value="Amidase_Cbmase"/>
</dbReference>
<dbReference type="GO" id="GO:0046872">
    <property type="term" value="F:metal ion binding"/>
    <property type="evidence" value="ECO:0007669"/>
    <property type="project" value="UniProtKB-KW"/>
</dbReference>
<feature type="binding site" evidence="3">
    <location>
        <position position="81"/>
    </location>
    <ligand>
        <name>Zn(2+)</name>
        <dbReference type="ChEBI" id="CHEBI:29105"/>
        <label>1</label>
    </ligand>
</feature>
<evidence type="ECO:0000256" key="1">
    <source>
        <dbReference type="ARBA" id="ARBA00006153"/>
    </source>
</evidence>
<sequence length="391" mass="40582">MLDELSEVGRNPRSGGFDRFAWTDVDTECRQWFEQCAAALGLDVETDRNGNLWAWWNEAAPGSALVLGSHLDSVPSGGAFDGPLGVASAFAAIGDLQRDGFEPSRPIAVVAFADEEGARFGVACVGSRLLTGSISPASALALRDVDGVTLAEAMARVGIAPADLGADRRRIARIGEFIELHVEQGHLRTDSGSAGLGAAGSALGLATCIWPHGRWRADIAGSQNHAGTTPMADRDDPMIGLARLVLDVRQRARAAGILATVGKVKVEPGAVNAVPGLVSAWIDARGDDESRVRETIAQLGVELVEESWTSTTPFDADLTASVDGVLGGSVPRLPSGAGHDAGVIALAGIPAAMILVRNPTGISHAPAERAEPDDCDLGVAALRSILRSRAS</sequence>
<feature type="binding site" evidence="3">
    <location>
        <position position="70"/>
    </location>
    <ligand>
        <name>Zn(2+)</name>
        <dbReference type="ChEBI" id="CHEBI:29105"/>
        <label>1</label>
    </ligand>
</feature>
<dbReference type="Pfam" id="PF01546">
    <property type="entry name" value="Peptidase_M20"/>
    <property type="match status" value="1"/>
</dbReference>